<keyword evidence="2" id="KW-1185">Reference proteome</keyword>
<dbReference type="Proteomes" id="UP000547973">
    <property type="component" value="Unassembled WGS sequence"/>
</dbReference>
<accession>A0A7Y9ZF14</accession>
<evidence type="ECO:0000313" key="2">
    <source>
        <dbReference type="Proteomes" id="UP000547973"/>
    </source>
</evidence>
<reference evidence="1 2" key="1">
    <citation type="submission" date="2020-07" db="EMBL/GenBank/DDBJ databases">
        <title>Sequencing the genomes of 1000 actinobacteria strains.</title>
        <authorList>
            <person name="Klenk H.-P."/>
        </authorList>
    </citation>
    <scope>NUCLEOTIDE SEQUENCE [LARGE SCALE GENOMIC DNA]</scope>
    <source>
        <strain evidence="1 2">DSM 19970</strain>
    </source>
</reference>
<dbReference type="OrthoDB" id="3430164at2"/>
<dbReference type="AlphaFoldDB" id="A0A7Y9ZF14"/>
<sequence>MRAAELLGRSVRDPDGTYLGRVLDIRITRTPGTPRPGAWNIDGIVIGHRWALARAGYAYGNVDGPLPLAVVMRALGRHLRFARWDQLDIPATTAALTLRPALTELPHPRKV</sequence>
<comment type="caution">
    <text evidence="1">The sequence shown here is derived from an EMBL/GenBank/DDBJ whole genome shotgun (WGS) entry which is preliminary data.</text>
</comment>
<protein>
    <recommendedName>
        <fullName evidence="3">PRC-barrel domain-containing protein</fullName>
    </recommendedName>
</protein>
<dbReference type="EMBL" id="JACBZO010000001">
    <property type="protein sequence ID" value="NYI42760.1"/>
    <property type="molecule type" value="Genomic_DNA"/>
</dbReference>
<proteinExistence type="predicted"/>
<evidence type="ECO:0008006" key="3">
    <source>
        <dbReference type="Google" id="ProtNLM"/>
    </source>
</evidence>
<dbReference type="RefSeq" id="WP_062075203.1">
    <property type="nucleotide sequence ID" value="NZ_BBRC01000006.1"/>
</dbReference>
<name>A0A7Y9ZF14_9MICO</name>
<organism evidence="1 2">
    <name type="scientific">Demequina lutea</name>
    <dbReference type="NCBI Taxonomy" id="431489"/>
    <lineage>
        <taxon>Bacteria</taxon>
        <taxon>Bacillati</taxon>
        <taxon>Actinomycetota</taxon>
        <taxon>Actinomycetes</taxon>
        <taxon>Micrococcales</taxon>
        <taxon>Demequinaceae</taxon>
        <taxon>Demequina</taxon>
    </lineage>
</organism>
<evidence type="ECO:0000313" key="1">
    <source>
        <dbReference type="EMBL" id="NYI42760.1"/>
    </source>
</evidence>
<gene>
    <name evidence="1" type="ORF">BKA03_002879</name>
</gene>